<dbReference type="PROSITE" id="PS50975">
    <property type="entry name" value="ATP_GRASP"/>
    <property type="match status" value="1"/>
</dbReference>
<organism evidence="2">
    <name type="scientific">freshwater metagenome</name>
    <dbReference type="NCBI Taxonomy" id="449393"/>
    <lineage>
        <taxon>unclassified sequences</taxon>
        <taxon>metagenomes</taxon>
        <taxon>ecological metagenomes</taxon>
    </lineage>
</organism>
<dbReference type="SUPFAM" id="SSF56059">
    <property type="entry name" value="Glutathione synthetase ATP-binding domain-like"/>
    <property type="match status" value="1"/>
</dbReference>
<feature type="domain" description="ATP-grasp" evidence="1">
    <location>
        <begin position="92"/>
        <end position="288"/>
    </location>
</feature>
<dbReference type="InterPro" id="IPR053191">
    <property type="entry name" value="DcsG_Biosynth_Enzyme"/>
</dbReference>
<accession>A0A6J7H1W0</accession>
<dbReference type="GO" id="GO:0005524">
    <property type="term" value="F:ATP binding"/>
    <property type="evidence" value="ECO:0007669"/>
    <property type="project" value="InterPro"/>
</dbReference>
<evidence type="ECO:0000313" key="2">
    <source>
        <dbReference type="EMBL" id="CAB4913038.1"/>
    </source>
</evidence>
<protein>
    <submittedName>
        <fullName evidence="2">Unannotated protein</fullName>
    </submittedName>
</protein>
<dbReference type="EMBL" id="CAFBMC010000149">
    <property type="protein sequence ID" value="CAB4913038.1"/>
    <property type="molecule type" value="Genomic_DNA"/>
</dbReference>
<dbReference type="InterPro" id="IPR011761">
    <property type="entry name" value="ATP-grasp"/>
</dbReference>
<dbReference type="AlphaFoldDB" id="A0A6J7H1W0"/>
<dbReference type="Gene3D" id="3.30.470.20">
    <property type="entry name" value="ATP-grasp fold, B domain"/>
    <property type="match status" value="1"/>
</dbReference>
<dbReference type="GO" id="GO:0046872">
    <property type="term" value="F:metal ion binding"/>
    <property type="evidence" value="ECO:0007669"/>
    <property type="project" value="InterPro"/>
</dbReference>
<sequence>MAIVTCAAFRELDPDDQLLLPALWAHGLSSRIVVWDDPTVQWELFDLVLIRSTWDYSPQRGAFLDWAHDVSAKTQIINPPEVVQWSSDKHYLLELATAGVPTVPTTFIEIGQTFELPQHQFVVKPAISAGSRDTYRLSAERTDEAIKAIHEIHAGGRSVMIQPYLTSVDSDAETALIFIAGSFSHAIRKGPLLELDNAAQEFHGGLFIKEDITPRVATEIQRKVAQQALRLVPPGWLYARVDLINDNDGNPVVLELEMVEPSLFFAVDPDPITGAPGRLAKALADFLKV</sequence>
<dbReference type="PANTHER" id="PTHR39217:SF1">
    <property type="entry name" value="GLUTATHIONE SYNTHETASE"/>
    <property type="match status" value="1"/>
</dbReference>
<dbReference type="PANTHER" id="PTHR39217">
    <property type="match status" value="1"/>
</dbReference>
<proteinExistence type="predicted"/>
<evidence type="ECO:0000313" key="3">
    <source>
        <dbReference type="EMBL" id="CAB5036439.1"/>
    </source>
</evidence>
<name>A0A6J7H1W0_9ZZZZ</name>
<evidence type="ECO:0000259" key="1">
    <source>
        <dbReference type="PROSITE" id="PS50975"/>
    </source>
</evidence>
<reference evidence="2" key="1">
    <citation type="submission" date="2020-05" db="EMBL/GenBank/DDBJ databases">
        <authorList>
            <person name="Chiriac C."/>
            <person name="Salcher M."/>
            <person name="Ghai R."/>
            <person name="Kavagutti S V."/>
        </authorList>
    </citation>
    <scope>NUCLEOTIDE SEQUENCE</scope>
</reference>
<gene>
    <name evidence="2" type="ORF">UFOPK3495_01706</name>
    <name evidence="3" type="ORF">UFOPK4237_00469</name>
</gene>
<dbReference type="EMBL" id="CAFBPZ010000019">
    <property type="protein sequence ID" value="CAB5036439.1"/>
    <property type="molecule type" value="Genomic_DNA"/>
</dbReference>